<dbReference type="EMBL" id="CADB01000512">
    <property type="protein sequence ID" value="CBZ40992.1"/>
    <property type="molecule type" value="Genomic_DNA"/>
</dbReference>
<feature type="transmembrane region" description="Helical" evidence="1">
    <location>
        <begin position="109"/>
        <end position="134"/>
    </location>
</feature>
<reference evidence="2 3" key="1">
    <citation type="journal article" date="2011" name="Genome Res.">
        <title>Chromosome and gene copy number variation allow major structural change between species and strains of Leishmania.</title>
        <authorList>
            <person name="Rogers M.B."/>
            <person name="Hilley J.D."/>
            <person name="Dickens N.J."/>
            <person name="Wilkes J."/>
            <person name="Bates P.A."/>
            <person name="Depledge D.P."/>
            <person name="Harris D."/>
            <person name="Her Y."/>
            <person name="Herzyk P."/>
            <person name="Imamura H."/>
            <person name="Otto T.D."/>
            <person name="Sanders M."/>
            <person name="Seeger K."/>
            <person name="Dujardin J.C."/>
            <person name="Berriman M."/>
            <person name="Smith D.F."/>
            <person name="Hertz-Fowler C."/>
            <person name="Mottram J.C."/>
        </authorList>
    </citation>
    <scope>NUCLEOTIDE SEQUENCE [LARGE SCALE GENOMIC DNA]</scope>
    <source>
        <strain evidence="2 3">MHOM/GT/2001/U1103</strain>
    </source>
</reference>
<feature type="transmembrane region" description="Helical" evidence="1">
    <location>
        <begin position="81"/>
        <end position="102"/>
    </location>
</feature>
<dbReference type="Pfam" id="PF07344">
    <property type="entry name" value="Amastin"/>
    <property type="match status" value="1"/>
</dbReference>
<dbReference type="KEGG" id="lmi:LmxM_33_1580_1"/>
<sequence length="193" mass="21393">MKYNTFLLLYVALQFVAFLLVLVATPLDMFRRRRSVPGFSLTCITLWGFKFDCDSSDYSLTLDVFSTGCISRVYRFRAAQGLAVISIFVYGAAFVGGLILLFGCCFLRLVCLALNIVSIATLCVVWALMVVSYFKNDGPNCSSLTEGNIYGRGFILFVIAWILDIINTIILLLPCMIPDTNAKETMEVPAAKA</sequence>
<dbReference type="VEuPathDB" id="TriTrypDB:LmxM.33.1580"/>
<dbReference type="Proteomes" id="UP000007259">
    <property type="component" value="Unassembled WGS sequence"/>
</dbReference>
<organism evidence="2 3">
    <name type="scientific">Leishmania mexicana (strain MHOM/GT/2001/U1103)</name>
    <dbReference type="NCBI Taxonomy" id="929439"/>
    <lineage>
        <taxon>Eukaryota</taxon>
        <taxon>Discoba</taxon>
        <taxon>Euglenozoa</taxon>
        <taxon>Kinetoplastea</taxon>
        <taxon>Metakinetoplastina</taxon>
        <taxon>Trypanosomatida</taxon>
        <taxon>Trypanosomatidae</taxon>
        <taxon>Leishmaniinae</taxon>
        <taxon>Leishmania</taxon>
    </lineage>
</organism>
<keyword evidence="1" id="KW-1133">Transmembrane helix</keyword>
<accession>E8NHL7</accession>
<dbReference type="RefSeq" id="XP_003886531.1">
    <property type="nucleotide sequence ID" value="XM_003886482.1"/>
</dbReference>
<dbReference type="AlphaFoldDB" id="E8NHL7"/>
<dbReference type="GeneID" id="13451316"/>
<dbReference type="PANTHER" id="PTHR33297:SF4">
    <property type="entry name" value="AMASTIN"/>
    <property type="match status" value="1"/>
</dbReference>
<name>E8NHL7_LEIMU</name>
<dbReference type="PANTHER" id="PTHR33297">
    <property type="entry name" value="AMASTIN-LIKE SURFACE PROTEIN-LIKE PROTEIN-RELATED"/>
    <property type="match status" value="1"/>
</dbReference>
<feature type="transmembrane region" description="Helical" evidence="1">
    <location>
        <begin position="154"/>
        <end position="177"/>
    </location>
</feature>
<feature type="transmembrane region" description="Helical" evidence="1">
    <location>
        <begin position="7"/>
        <end position="27"/>
    </location>
</feature>
<proteinExistence type="predicted"/>
<dbReference type="PhylomeDB" id="E8NHL7"/>
<evidence type="ECO:0000313" key="3">
    <source>
        <dbReference type="Proteomes" id="UP000007259"/>
    </source>
</evidence>
<keyword evidence="1" id="KW-0812">Transmembrane</keyword>
<protein>
    <submittedName>
        <fullName evidence="2">Uncharacterized protein</fullName>
    </submittedName>
</protein>
<gene>
    <name evidence="2" type="ORF">LmxM_33_1580_1</name>
</gene>
<keyword evidence="3" id="KW-1185">Reference proteome</keyword>
<comment type="caution">
    <text evidence="2">The sequence shown here is derived from an EMBL/GenBank/DDBJ whole genome shotgun (WGS) entry which is preliminary data.</text>
</comment>
<keyword evidence="1" id="KW-0472">Membrane</keyword>
<dbReference type="InterPro" id="IPR009944">
    <property type="entry name" value="Amastin"/>
</dbReference>
<evidence type="ECO:0000313" key="2">
    <source>
        <dbReference type="EMBL" id="CBZ40992.1"/>
    </source>
</evidence>
<evidence type="ECO:0000256" key="1">
    <source>
        <dbReference type="SAM" id="Phobius"/>
    </source>
</evidence>